<sequence length="255" mass="26899">MPATDITELSSSEQTFLDPYLPSPSAPSASGKSAKLPFVTLTYACSLDGMIALAPGVRTALSGPETKSMTHYLRLKHDAILVGAGTAVADLPSLNCRYPGAEFDEQPQPVIVDPRRRWKVEGSALGRLAEEGKGRQPWAVSLGGNSDEACKRLVVEESEGGRMDWETVLRKLKAEGIRSVMVEGGATVINALLAEPGLVDSVIVTIAPTWLGQGGLAACPAVTTVDGRRVNAARLADTTWRQFGADAVLCGRLGA</sequence>
<keyword evidence="15" id="KW-1185">Reference proteome</keyword>
<evidence type="ECO:0000256" key="12">
    <source>
        <dbReference type="ARBA" id="ARBA00049020"/>
    </source>
</evidence>
<dbReference type="SUPFAM" id="SSF53597">
    <property type="entry name" value="Dihydrofolate reductase-like"/>
    <property type="match status" value="1"/>
</dbReference>
<feature type="domain" description="Bacterial bifunctional deaminase-reductase C-terminal" evidence="13">
    <location>
        <begin position="37"/>
        <end position="249"/>
    </location>
</feature>
<evidence type="ECO:0000256" key="4">
    <source>
        <dbReference type="ARBA" id="ARBA00012851"/>
    </source>
</evidence>
<reference evidence="14 15" key="1">
    <citation type="journal article" date="2020" name="Microbiol. Resour. Announc.">
        <title>Draft Genome Sequence of a Cladosporium Species Isolated from the Mesophotic Ascidian Didemnum maculosum.</title>
        <authorList>
            <person name="Gioti A."/>
            <person name="Siaperas R."/>
            <person name="Nikolaivits E."/>
            <person name="Le Goff G."/>
            <person name="Ouazzani J."/>
            <person name="Kotoulas G."/>
            <person name="Topakas E."/>
        </authorList>
    </citation>
    <scope>NUCLEOTIDE SEQUENCE [LARGE SCALE GENOMIC DNA]</scope>
    <source>
        <strain evidence="14 15">TM138-S3</strain>
    </source>
</reference>
<dbReference type="EC" id="1.1.1.302" evidence="4"/>
<keyword evidence="7" id="KW-0521">NADP</keyword>
<dbReference type="PANTHER" id="PTHR38011:SF7">
    <property type="entry name" value="2,5-DIAMINO-6-RIBOSYLAMINO-4(3H)-PYRIMIDINONE 5'-PHOSPHATE REDUCTASE"/>
    <property type="match status" value="1"/>
</dbReference>
<comment type="similarity">
    <text evidence="3">Belongs to the HTP reductase family.</text>
</comment>
<comment type="function">
    <text evidence="1">Catalyzes an early step in riboflavin biosynthesis, the NADPH-dependent reduction of the ribose side chain of 2,5-diamino-6-ribosylamino-4(3H)-pyrimidinone 5'-phosphate, yielding 2,5-diamino-6-ribitylamino-4(3H)-pyrimidinone 5'-phosphate.</text>
</comment>
<dbReference type="AlphaFoldDB" id="A0AB34L1W4"/>
<dbReference type="EMBL" id="JAAQHG020000001">
    <property type="protein sequence ID" value="KAL1591218.1"/>
    <property type="molecule type" value="Genomic_DNA"/>
</dbReference>
<dbReference type="PANTHER" id="PTHR38011">
    <property type="entry name" value="DIHYDROFOLATE REDUCTASE FAMILY PROTEIN (AFU_ORTHOLOGUE AFUA_8G06820)"/>
    <property type="match status" value="1"/>
</dbReference>
<evidence type="ECO:0000256" key="5">
    <source>
        <dbReference type="ARBA" id="ARBA00015035"/>
    </source>
</evidence>
<dbReference type="RefSeq" id="XP_069234323.1">
    <property type="nucleotide sequence ID" value="XM_069369106.1"/>
</dbReference>
<dbReference type="GO" id="GO:0009231">
    <property type="term" value="P:riboflavin biosynthetic process"/>
    <property type="evidence" value="ECO:0007669"/>
    <property type="project" value="UniProtKB-KW"/>
</dbReference>
<dbReference type="InterPro" id="IPR024072">
    <property type="entry name" value="DHFR-like_dom_sf"/>
</dbReference>
<evidence type="ECO:0000256" key="7">
    <source>
        <dbReference type="ARBA" id="ARBA00022857"/>
    </source>
</evidence>
<dbReference type="Proteomes" id="UP000803884">
    <property type="component" value="Unassembled WGS sequence"/>
</dbReference>
<evidence type="ECO:0000313" key="15">
    <source>
        <dbReference type="Proteomes" id="UP000803884"/>
    </source>
</evidence>
<evidence type="ECO:0000256" key="9">
    <source>
        <dbReference type="ARBA" id="ARBA00030073"/>
    </source>
</evidence>
<dbReference type="InterPro" id="IPR050765">
    <property type="entry name" value="Riboflavin_Biosynth_HTPR"/>
</dbReference>
<proteinExistence type="inferred from homology"/>
<dbReference type="InterPro" id="IPR002734">
    <property type="entry name" value="RibDG_C"/>
</dbReference>
<name>A0AB34L1W4_9PEZI</name>
<dbReference type="GeneID" id="96001944"/>
<comment type="caution">
    <text evidence="14">The sequence shown here is derived from an EMBL/GenBank/DDBJ whole genome shotgun (WGS) entry which is preliminary data.</text>
</comment>
<comment type="catalytic activity">
    <reaction evidence="11">
        <text>2,5-diamino-6-(1-D-ribitylamino)pyrimidin-4(3H)-one 5'-phosphate + NAD(+) = 2,5-diamino-6-(1-D-ribosylamino)pyrimidin-4(3H)-one 5'-phosphate + NADH + H(+)</text>
        <dbReference type="Rhea" id="RHEA:27274"/>
        <dbReference type="ChEBI" id="CHEBI:15378"/>
        <dbReference type="ChEBI" id="CHEBI:57540"/>
        <dbReference type="ChEBI" id="CHEBI:57945"/>
        <dbReference type="ChEBI" id="CHEBI:58890"/>
        <dbReference type="ChEBI" id="CHEBI:59545"/>
        <dbReference type="EC" id="1.1.1.302"/>
    </reaction>
</comment>
<evidence type="ECO:0000256" key="10">
    <source>
        <dbReference type="ARBA" id="ARBA00031630"/>
    </source>
</evidence>
<evidence type="ECO:0000256" key="11">
    <source>
        <dbReference type="ARBA" id="ARBA00047550"/>
    </source>
</evidence>
<dbReference type="Pfam" id="PF01872">
    <property type="entry name" value="RibD_C"/>
    <property type="match status" value="1"/>
</dbReference>
<accession>A0AB34L1W4</accession>
<evidence type="ECO:0000259" key="13">
    <source>
        <dbReference type="Pfam" id="PF01872"/>
    </source>
</evidence>
<dbReference type="Gene3D" id="3.40.430.10">
    <property type="entry name" value="Dihydrofolate Reductase, subunit A"/>
    <property type="match status" value="1"/>
</dbReference>
<keyword evidence="8" id="KW-0560">Oxidoreductase</keyword>
<evidence type="ECO:0000256" key="6">
    <source>
        <dbReference type="ARBA" id="ARBA00022619"/>
    </source>
</evidence>
<keyword evidence="6" id="KW-0686">Riboflavin biosynthesis</keyword>
<comment type="pathway">
    <text evidence="2">Cofactor biosynthesis; riboflavin biosynthesis.</text>
</comment>
<protein>
    <recommendedName>
        <fullName evidence="5">2,5-diamino-6-ribosylamino-4(3H)-pyrimidinone 5'-phosphate reductase</fullName>
        <ecNumber evidence="4">1.1.1.302</ecNumber>
    </recommendedName>
    <alternativeName>
        <fullName evidence="10">2,5-diamino-6-(5-phospho-D-ribosylamino)pyrimidin-4(3H)-one reductase</fullName>
    </alternativeName>
    <alternativeName>
        <fullName evidence="9">2,5-diamino-6-ribitylamino-4(3H)-pyrimidinone 5'-phosphate synthase</fullName>
    </alternativeName>
</protein>
<evidence type="ECO:0000256" key="1">
    <source>
        <dbReference type="ARBA" id="ARBA00003555"/>
    </source>
</evidence>
<comment type="catalytic activity">
    <reaction evidence="12">
        <text>2,5-diamino-6-(1-D-ribitylamino)pyrimidin-4(3H)-one 5'-phosphate + NADP(+) = 2,5-diamino-6-(1-D-ribosylamino)pyrimidin-4(3H)-one 5'-phosphate + NADPH + H(+)</text>
        <dbReference type="Rhea" id="RHEA:27278"/>
        <dbReference type="ChEBI" id="CHEBI:15378"/>
        <dbReference type="ChEBI" id="CHEBI:57783"/>
        <dbReference type="ChEBI" id="CHEBI:58349"/>
        <dbReference type="ChEBI" id="CHEBI:58890"/>
        <dbReference type="ChEBI" id="CHEBI:59545"/>
        <dbReference type="EC" id="1.1.1.302"/>
    </reaction>
</comment>
<evidence type="ECO:0000256" key="3">
    <source>
        <dbReference type="ARBA" id="ARBA00009723"/>
    </source>
</evidence>
<gene>
    <name evidence="14" type="ORF">WHR41_00500</name>
</gene>
<organism evidence="14 15">
    <name type="scientific">Cladosporium halotolerans</name>
    <dbReference type="NCBI Taxonomy" id="1052096"/>
    <lineage>
        <taxon>Eukaryota</taxon>
        <taxon>Fungi</taxon>
        <taxon>Dikarya</taxon>
        <taxon>Ascomycota</taxon>
        <taxon>Pezizomycotina</taxon>
        <taxon>Dothideomycetes</taxon>
        <taxon>Dothideomycetidae</taxon>
        <taxon>Cladosporiales</taxon>
        <taxon>Cladosporiaceae</taxon>
        <taxon>Cladosporium</taxon>
    </lineage>
</organism>
<dbReference type="GO" id="GO:0008703">
    <property type="term" value="F:5-amino-6-(5-phosphoribosylamino)uracil reductase activity"/>
    <property type="evidence" value="ECO:0007669"/>
    <property type="project" value="InterPro"/>
</dbReference>
<evidence type="ECO:0000313" key="14">
    <source>
        <dbReference type="EMBL" id="KAL1591218.1"/>
    </source>
</evidence>
<evidence type="ECO:0000256" key="8">
    <source>
        <dbReference type="ARBA" id="ARBA00023002"/>
    </source>
</evidence>
<evidence type="ECO:0000256" key="2">
    <source>
        <dbReference type="ARBA" id="ARBA00005104"/>
    </source>
</evidence>